<dbReference type="PANTHER" id="PTHR31312:SF1">
    <property type="entry name" value="TRANSCRIPTION ACTIVATOR GLK1"/>
    <property type="match status" value="1"/>
</dbReference>
<feature type="domain" description="HTH myb-type" evidence="7">
    <location>
        <begin position="99"/>
        <end position="158"/>
    </location>
</feature>
<keyword evidence="9" id="KW-1185">Reference proteome</keyword>
<evidence type="ECO:0000256" key="1">
    <source>
        <dbReference type="ARBA" id="ARBA00004123"/>
    </source>
</evidence>
<dbReference type="GO" id="GO:0005634">
    <property type="term" value="C:nucleus"/>
    <property type="evidence" value="ECO:0007669"/>
    <property type="project" value="UniProtKB-SubCell"/>
</dbReference>
<evidence type="ECO:0000256" key="4">
    <source>
        <dbReference type="ARBA" id="ARBA00023163"/>
    </source>
</evidence>
<evidence type="ECO:0000313" key="9">
    <source>
        <dbReference type="Proteomes" id="UP001552299"/>
    </source>
</evidence>
<dbReference type="Proteomes" id="UP001552299">
    <property type="component" value="Unassembled WGS sequence"/>
</dbReference>
<dbReference type="InterPro" id="IPR009057">
    <property type="entry name" value="Homeodomain-like_sf"/>
</dbReference>
<keyword evidence="4" id="KW-0804">Transcription</keyword>
<sequence>MLALSPLTNAGAEDREGICDAFLGDDFLENIDFSCIFEGFDVVDGDLFPADLQLSEPQRRFSPGGEDQEKSSSREREEKKDELTCASTSTATAVKRSHGKKKVKVDWTPDLHRRFVQAVEQLGVEKAVPSRILEIMGIHNLTRHNVASHLQKYRTHRKHLLAREAEAASWSKRRQIYNAKNVKKKENNPWISPTIGFPPPSVHPQFRPLHVWGHPTVDRPPMVHPWPPPRPPNYIAYWQPHYQRGAAEGWGPSAVISAPHFMPHPLPVMRFAPPPVAGVPPQPIYRPQHWVSPFKTQSKLQPEHTHYPSKESIDAAIGDVLAKPWLPLPLGLKPPSTESVLVELQRQGVSKVPPGFSPEVN</sequence>
<dbReference type="PROSITE" id="PS51294">
    <property type="entry name" value="HTH_MYB"/>
    <property type="match status" value="1"/>
</dbReference>
<evidence type="ECO:0000313" key="8">
    <source>
        <dbReference type="EMBL" id="KAL0904851.1"/>
    </source>
</evidence>
<dbReference type="InterPro" id="IPR001005">
    <property type="entry name" value="SANT/Myb"/>
</dbReference>
<dbReference type="SUPFAM" id="SSF46689">
    <property type="entry name" value="Homeodomain-like"/>
    <property type="match status" value="1"/>
</dbReference>
<dbReference type="GO" id="GO:0003677">
    <property type="term" value="F:DNA binding"/>
    <property type="evidence" value="ECO:0007669"/>
    <property type="project" value="UniProtKB-KW"/>
</dbReference>
<protein>
    <recommendedName>
        <fullName evidence="7">HTH myb-type domain-containing protein</fullName>
    </recommendedName>
</protein>
<evidence type="ECO:0000256" key="5">
    <source>
        <dbReference type="ARBA" id="ARBA00023242"/>
    </source>
</evidence>
<evidence type="ECO:0000256" key="6">
    <source>
        <dbReference type="SAM" id="MobiDB-lite"/>
    </source>
</evidence>
<dbReference type="PANTHER" id="PTHR31312">
    <property type="entry name" value="TRANSCRIPTION ACTIVATOR GLK1"/>
    <property type="match status" value="1"/>
</dbReference>
<dbReference type="AlphaFoldDB" id="A0ABD0TYP6"/>
<evidence type="ECO:0000256" key="2">
    <source>
        <dbReference type="ARBA" id="ARBA00023015"/>
    </source>
</evidence>
<evidence type="ECO:0000259" key="7">
    <source>
        <dbReference type="PROSITE" id="PS51294"/>
    </source>
</evidence>
<feature type="compositionally biased region" description="Basic and acidic residues" evidence="6">
    <location>
        <begin position="67"/>
        <end position="83"/>
    </location>
</feature>
<dbReference type="Gene3D" id="1.10.10.60">
    <property type="entry name" value="Homeodomain-like"/>
    <property type="match status" value="1"/>
</dbReference>
<dbReference type="InterPro" id="IPR017930">
    <property type="entry name" value="Myb_dom"/>
</dbReference>
<comment type="subcellular location">
    <subcellularLocation>
        <location evidence="1">Nucleus</location>
    </subcellularLocation>
</comment>
<organism evidence="8 9">
    <name type="scientific">Dendrobium thyrsiflorum</name>
    <name type="common">Pinecone-like raceme dendrobium</name>
    <name type="synonym">Orchid</name>
    <dbReference type="NCBI Taxonomy" id="117978"/>
    <lineage>
        <taxon>Eukaryota</taxon>
        <taxon>Viridiplantae</taxon>
        <taxon>Streptophyta</taxon>
        <taxon>Embryophyta</taxon>
        <taxon>Tracheophyta</taxon>
        <taxon>Spermatophyta</taxon>
        <taxon>Magnoliopsida</taxon>
        <taxon>Liliopsida</taxon>
        <taxon>Asparagales</taxon>
        <taxon>Orchidaceae</taxon>
        <taxon>Epidendroideae</taxon>
        <taxon>Malaxideae</taxon>
        <taxon>Dendrobiinae</taxon>
        <taxon>Dendrobium</taxon>
    </lineage>
</organism>
<feature type="region of interest" description="Disordered" evidence="6">
    <location>
        <begin position="54"/>
        <end position="91"/>
    </location>
</feature>
<evidence type="ECO:0000256" key="3">
    <source>
        <dbReference type="ARBA" id="ARBA00023125"/>
    </source>
</evidence>
<dbReference type="FunFam" id="1.10.10.60:FF:000007">
    <property type="entry name" value="Two-component response regulator"/>
    <property type="match status" value="1"/>
</dbReference>
<accession>A0ABD0TYP6</accession>
<dbReference type="NCBIfam" id="TIGR01557">
    <property type="entry name" value="myb_SHAQKYF"/>
    <property type="match status" value="1"/>
</dbReference>
<gene>
    <name evidence="8" type="ORF">M5K25_027008</name>
</gene>
<dbReference type="EMBL" id="JANQDX010000019">
    <property type="protein sequence ID" value="KAL0904851.1"/>
    <property type="molecule type" value="Genomic_DNA"/>
</dbReference>
<keyword evidence="2" id="KW-0805">Transcription regulation</keyword>
<name>A0ABD0TYP6_DENTH</name>
<dbReference type="InterPro" id="IPR006447">
    <property type="entry name" value="Myb_dom_plants"/>
</dbReference>
<dbReference type="InterPro" id="IPR044825">
    <property type="entry name" value="GLK1/2-like"/>
</dbReference>
<reference evidence="8 9" key="1">
    <citation type="journal article" date="2024" name="Plant Biotechnol. J.">
        <title>Dendrobium thyrsiflorum genome and its molecular insights into genes involved in important horticultural traits.</title>
        <authorList>
            <person name="Chen B."/>
            <person name="Wang J.Y."/>
            <person name="Zheng P.J."/>
            <person name="Li K.L."/>
            <person name="Liang Y.M."/>
            <person name="Chen X.F."/>
            <person name="Zhang C."/>
            <person name="Zhao X."/>
            <person name="He X."/>
            <person name="Zhang G.Q."/>
            <person name="Liu Z.J."/>
            <person name="Xu Q."/>
        </authorList>
    </citation>
    <scope>NUCLEOTIDE SEQUENCE [LARGE SCALE GENOMIC DNA]</scope>
    <source>
        <strain evidence="8">GZMU011</strain>
    </source>
</reference>
<dbReference type="Pfam" id="PF00249">
    <property type="entry name" value="Myb_DNA-binding"/>
    <property type="match status" value="1"/>
</dbReference>
<proteinExistence type="predicted"/>
<comment type="caution">
    <text evidence="8">The sequence shown here is derived from an EMBL/GenBank/DDBJ whole genome shotgun (WGS) entry which is preliminary data.</text>
</comment>
<keyword evidence="5" id="KW-0539">Nucleus</keyword>
<keyword evidence="3" id="KW-0238">DNA-binding</keyword>